<protein>
    <submittedName>
        <fullName evidence="2">Uncharacterized protein</fullName>
    </submittedName>
</protein>
<sequence length="61" mass="6924">MNAKKDSLQEDIQRRFNHEKKFIADADDEKPKGHGFIIGMSAIMMVIILISTVATFISIMK</sequence>
<feature type="transmembrane region" description="Helical" evidence="1">
    <location>
        <begin position="36"/>
        <end position="59"/>
    </location>
</feature>
<accession>A0ABY5BYB6</accession>
<keyword evidence="1" id="KW-1133">Transmembrane helix</keyword>
<keyword evidence="3" id="KW-1185">Reference proteome</keyword>
<dbReference type="EMBL" id="CP097121">
    <property type="protein sequence ID" value="USS90025.1"/>
    <property type="molecule type" value="Genomic_DNA"/>
</dbReference>
<evidence type="ECO:0000313" key="3">
    <source>
        <dbReference type="Proteomes" id="UP001056164"/>
    </source>
</evidence>
<dbReference type="Proteomes" id="UP001056164">
    <property type="component" value="Chromosome"/>
</dbReference>
<proteinExistence type="predicted"/>
<keyword evidence="1" id="KW-0472">Membrane</keyword>
<gene>
    <name evidence="2" type="ORF">M3M37_03985</name>
</gene>
<organism evidence="2 3">
    <name type="scientific">Fructilactobacillus carniphilus</name>
    <dbReference type="NCBI Taxonomy" id="2940297"/>
    <lineage>
        <taxon>Bacteria</taxon>
        <taxon>Bacillati</taxon>
        <taxon>Bacillota</taxon>
        <taxon>Bacilli</taxon>
        <taxon>Lactobacillales</taxon>
        <taxon>Lactobacillaceae</taxon>
        <taxon>Fructilactobacillus</taxon>
    </lineage>
</organism>
<reference evidence="2" key="1">
    <citation type="submission" date="2022-05" db="EMBL/GenBank/DDBJ databases">
        <authorList>
            <person name="Oliphant S.A."/>
            <person name="Watson-Haigh N.S."/>
            <person name="Sumby K.M."/>
            <person name="Gardner J.M."/>
            <person name="Jiranek V."/>
        </authorList>
    </citation>
    <scope>NUCLEOTIDE SEQUENCE</scope>
    <source>
        <strain evidence="2">KI4_A6</strain>
    </source>
</reference>
<keyword evidence="1" id="KW-0812">Transmembrane</keyword>
<name>A0ABY5BYB6_9LACO</name>
<evidence type="ECO:0000256" key="1">
    <source>
        <dbReference type="SAM" id="Phobius"/>
    </source>
</evidence>
<dbReference type="RefSeq" id="WP_252794285.1">
    <property type="nucleotide sequence ID" value="NZ_CP097121.1"/>
</dbReference>
<evidence type="ECO:0000313" key="2">
    <source>
        <dbReference type="EMBL" id="USS90025.1"/>
    </source>
</evidence>